<dbReference type="Pfam" id="PF11127">
    <property type="entry name" value="YgaP-like_TM"/>
    <property type="match status" value="1"/>
</dbReference>
<dbReference type="RefSeq" id="WP_406701253.1">
    <property type="nucleotide sequence ID" value="NZ_CP155447.1"/>
</dbReference>
<dbReference type="AlphaFoldDB" id="A0AAU7CU10"/>
<accession>A0AAU7CU10</accession>
<protein>
    <submittedName>
        <fullName evidence="3">Rhodanese-like domain-containing protein</fullName>
    </submittedName>
</protein>
<dbReference type="PANTHER" id="PTHR45431">
    <property type="entry name" value="RHODANESE-LIKE DOMAIN-CONTAINING PROTEIN 15, CHLOROPLASTIC"/>
    <property type="match status" value="1"/>
</dbReference>
<evidence type="ECO:0000259" key="2">
    <source>
        <dbReference type="PROSITE" id="PS50206"/>
    </source>
</evidence>
<dbReference type="InterPro" id="IPR021309">
    <property type="entry name" value="YgaP-like_TM"/>
</dbReference>
<dbReference type="Pfam" id="PF00581">
    <property type="entry name" value="Rhodanese"/>
    <property type="match status" value="1"/>
</dbReference>
<feature type="domain" description="Rhodanese" evidence="2">
    <location>
        <begin position="17"/>
        <end position="109"/>
    </location>
</feature>
<keyword evidence="1" id="KW-1133">Transmembrane helix</keyword>
<dbReference type="Gene3D" id="6.10.140.1340">
    <property type="match status" value="1"/>
</dbReference>
<name>A0AAU7CU10_9BACT</name>
<reference evidence="3" key="1">
    <citation type="submission" date="2024-05" db="EMBL/GenBank/DDBJ databases">
        <title>Planctomycetes of the genus Singulisphaera possess chitinolytic capabilities.</title>
        <authorList>
            <person name="Ivanova A."/>
        </authorList>
    </citation>
    <scope>NUCLEOTIDE SEQUENCE</scope>
    <source>
        <strain evidence="3">Ch08T</strain>
    </source>
</reference>
<proteinExistence type="predicted"/>
<gene>
    <name evidence="3" type="ORF">V5E97_31955</name>
</gene>
<dbReference type="PANTHER" id="PTHR45431:SF3">
    <property type="entry name" value="RHODANESE-LIKE DOMAIN-CONTAINING PROTEIN 15, CHLOROPLASTIC"/>
    <property type="match status" value="1"/>
</dbReference>
<dbReference type="SUPFAM" id="SSF52821">
    <property type="entry name" value="Rhodanese/Cell cycle control phosphatase"/>
    <property type="match status" value="1"/>
</dbReference>
<dbReference type="CDD" id="cd00158">
    <property type="entry name" value="RHOD"/>
    <property type="match status" value="1"/>
</dbReference>
<keyword evidence="1" id="KW-0472">Membrane</keyword>
<sequence>MEVRTILPKELEALRRQGRTVELIDVRTPVEYREVHAEGARSVPLDRLEPRTLIEVGNGTREEPLYLICRSGSRGRQACEAFHAAGFTNVVNVEGGTTAWEQAGLPVIRGKKAVSLERQVRIAAGALVVVGTVLGAFVHPGFLGLSAFIGAGLVFAGVTDTCGMGMMLARMPWNQAEPGAATCSR</sequence>
<dbReference type="InterPro" id="IPR036873">
    <property type="entry name" value="Rhodanese-like_dom_sf"/>
</dbReference>
<dbReference type="Gene3D" id="3.40.250.10">
    <property type="entry name" value="Rhodanese-like domain"/>
    <property type="match status" value="1"/>
</dbReference>
<feature type="transmembrane region" description="Helical" evidence="1">
    <location>
        <begin position="120"/>
        <end position="139"/>
    </location>
</feature>
<dbReference type="SMART" id="SM00450">
    <property type="entry name" value="RHOD"/>
    <property type="match status" value="1"/>
</dbReference>
<dbReference type="InterPro" id="IPR001763">
    <property type="entry name" value="Rhodanese-like_dom"/>
</dbReference>
<feature type="transmembrane region" description="Helical" evidence="1">
    <location>
        <begin position="145"/>
        <end position="169"/>
    </location>
</feature>
<evidence type="ECO:0000256" key="1">
    <source>
        <dbReference type="SAM" id="Phobius"/>
    </source>
</evidence>
<dbReference type="EMBL" id="CP155447">
    <property type="protein sequence ID" value="XBH08402.1"/>
    <property type="molecule type" value="Genomic_DNA"/>
</dbReference>
<dbReference type="PROSITE" id="PS50206">
    <property type="entry name" value="RHODANESE_3"/>
    <property type="match status" value="1"/>
</dbReference>
<organism evidence="3">
    <name type="scientific">Singulisphaera sp. Ch08</name>
    <dbReference type="NCBI Taxonomy" id="3120278"/>
    <lineage>
        <taxon>Bacteria</taxon>
        <taxon>Pseudomonadati</taxon>
        <taxon>Planctomycetota</taxon>
        <taxon>Planctomycetia</taxon>
        <taxon>Isosphaerales</taxon>
        <taxon>Isosphaeraceae</taxon>
        <taxon>Singulisphaera</taxon>
    </lineage>
</organism>
<evidence type="ECO:0000313" key="3">
    <source>
        <dbReference type="EMBL" id="XBH08402.1"/>
    </source>
</evidence>
<keyword evidence="1" id="KW-0812">Transmembrane</keyword>
<dbReference type="InterPro" id="IPR052367">
    <property type="entry name" value="Thiosulfate_ST/Rhodanese-like"/>
</dbReference>